<dbReference type="PANTHER" id="PTHR21411:SF0">
    <property type="entry name" value="REGULATORY PROTEIN ZESTE"/>
    <property type="match status" value="1"/>
</dbReference>
<organism evidence="7 8">
    <name type="scientific">Cyphomyrmex costatus</name>
    <dbReference type="NCBI Taxonomy" id="456900"/>
    <lineage>
        <taxon>Eukaryota</taxon>
        <taxon>Metazoa</taxon>
        <taxon>Ecdysozoa</taxon>
        <taxon>Arthropoda</taxon>
        <taxon>Hexapoda</taxon>
        <taxon>Insecta</taxon>
        <taxon>Pterygota</taxon>
        <taxon>Neoptera</taxon>
        <taxon>Endopterygota</taxon>
        <taxon>Hymenoptera</taxon>
        <taxon>Apocrita</taxon>
        <taxon>Aculeata</taxon>
        <taxon>Formicoidea</taxon>
        <taxon>Formicidae</taxon>
        <taxon>Myrmicinae</taxon>
        <taxon>Cyphomyrmex</taxon>
    </lineage>
</organism>
<gene>
    <name evidence="7" type="ORF">ALC62_09737</name>
</gene>
<evidence type="ECO:0000313" key="8">
    <source>
        <dbReference type="Proteomes" id="UP000078542"/>
    </source>
</evidence>
<reference evidence="7 8" key="1">
    <citation type="submission" date="2016-03" db="EMBL/GenBank/DDBJ databases">
        <title>Cyphomyrmex costatus WGS genome.</title>
        <authorList>
            <person name="Nygaard S."/>
            <person name="Hu H."/>
            <person name="Boomsma J."/>
            <person name="Zhang G."/>
        </authorList>
    </citation>
    <scope>NUCLEOTIDE SEQUENCE [LARGE SCALE GENOMIC DNA]</scope>
    <source>
        <strain evidence="7">MS0001</strain>
        <tissue evidence="7">Whole body</tissue>
    </source>
</reference>
<comment type="subunit">
    <text evidence="1">Self-associates forming complexes of several hundred monomers.</text>
</comment>
<dbReference type="STRING" id="456900.A0A151IF42"/>
<name>A0A151IF42_9HYME</name>
<evidence type="ECO:0000256" key="1">
    <source>
        <dbReference type="ARBA" id="ARBA00011764"/>
    </source>
</evidence>
<accession>A0A151IF42</accession>
<keyword evidence="3" id="KW-0805">Transcription regulation</keyword>
<dbReference type="Proteomes" id="UP000078542">
    <property type="component" value="Unassembled WGS sequence"/>
</dbReference>
<feature type="domain" description="Myb/SANT-like DNA-binding" evidence="6">
    <location>
        <begin position="6"/>
        <end position="82"/>
    </location>
</feature>
<dbReference type="InterPro" id="IPR028002">
    <property type="entry name" value="Myb_DNA-bind_5"/>
</dbReference>
<evidence type="ECO:0000256" key="2">
    <source>
        <dbReference type="ARBA" id="ARBA00016807"/>
    </source>
</evidence>
<keyword evidence="4" id="KW-0804">Transcription</keyword>
<evidence type="ECO:0000313" key="7">
    <source>
        <dbReference type="EMBL" id="KYM99516.1"/>
    </source>
</evidence>
<sequence>MSTKKRGMNFSDTEKFLLIELITQYKHIIENKKTDAVFTKEKNKCWDDICKKYNSESTIFRDTSTLKNCWENLKKRTRKYYAEERNKLYKTGIIIYYNLYLYDLTYN</sequence>
<evidence type="ECO:0000259" key="6">
    <source>
        <dbReference type="Pfam" id="PF13873"/>
    </source>
</evidence>
<protein>
    <recommendedName>
        <fullName evidence="2">Regulatory protein zeste</fullName>
    </recommendedName>
</protein>
<evidence type="ECO:0000256" key="5">
    <source>
        <dbReference type="ARBA" id="ARBA00025466"/>
    </source>
</evidence>
<evidence type="ECO:0000256" key="3">
    <source>
        <dbReference type="ARBA" id="ARBA00023015"/>
    </source>
</evidence>
<comment type="function">
    <text evidence="5">Involved in transvection phenomena (= synapsis-dependent gene expression), where the synaptic pairing of chromosomes carrying genes with which zeste interacts influences the expression of these genes. Zeste binds to DNA and stimulates transcription from a nearby promoter.</text>
</comment>
<dbReference type="PANTHER" id="PTHR21411">
    <property type="entry name" value="APONTIC"/>
    <property type="match status" value="1"/>
</dbReference>
<dbReference type="Pfam" id="PF13873">
    <property type="entry name" value="Myb_DNA-bind_5"/>
    <property type="match status" value="1"/>
</dbReference>
<proteinExistence type="predicted"/>
<dbReference type="EMBL" id="KQ977810">
    <property type="protein sequence ID" value="KYM99516.1"/>
    <property type="molecule type" value="Genomic_DNA"/>
</dbReference>
<evidence type="ECO:0000256" key="4">
    <source>
        <dbReference type="ARBA" id="ARBA00023163"/>
    </source>
</evidence>
<keyword evidence="8" id="KW-1185">Reference proteome</keyword>
<dbReference type="AlphaFoldDB" id="A0A151IF42"/>